<dbReference type="EC" id="5.4.99.12" evidence="4"/>
<comment type="similarity">
    <text evidence="1 4">Belongs to the tRNA pseudouridine synthase TruA family.</text>
</comment>
<keyword evidence="7" id="KW-1185">Reference proteome</keyword>
<gene>
    <name evidence="6" type="ORF">ACHAXA_010992</name>
</gene>
<comment type="catalytic activity">
    <reaction evidence="4">
        <text>uridine(38/39/40) in tRNA = pseudouridine(38/39/40) in tRNA</text>
        <dbReference type="Rhea" id="RHEA:22376"/>
        <dbReference type="Rhea" id="RHEA-COMP:10085"/>
        <dbReference type="Rhea" id="RHEA-COMP:10087"/>
        <dbReference type="ChEBI" id="CHEBI:65314"/>
        <dbReference type="ChEBI" id="CHEBI:65315"/>
        <dbReference type="EC" id="5.4.99.12"/>
    </reaction>
</comment>
<dbReference type="Pfam" id="PF01416">
    <property type="entry name" value="PseudoU_synth_1"/>
    <property type="match status" value="1"/>
</dbReference>
<dbReference type="GO" id="GO:0160147">
    <property type="term" value="F:tRNA pseudouridine(38-40) synthase activity"/>
    <property type="evidence" value="ECO:0007669"/>
    <property type="project" value="UniProtKB-EC"/>
</dbReference>
<sequence length="400" mass="44871">MHHPLRRIIDDNYQVPPDWISQMFTPLYGISEMGCPPCDASIRLDTKTRSSNGHRKRTRRTNLKITVAYRGIDFCGWEDQRHDLYRSAKHFVSSTDNFPILPSVQGTLADILDPILAMEDKTKSVANDSSHEELEQGISRCIVESSKMPHRRKNICRHKPIEIKVAGRTDAGVSAIGQICRIRTWRAWDDGIEKYVKDFVNDNITKTGGEGLGLRIRSVECVGDGFHPTFGATCRAYAYLFDLPMDDNGTIEQYRNNEATIRPSSPQKISTLVQKINTNLQTLEGKELDYVALSYGKVKSQTSLCTLYHARAGIVECVSSDDDSGTLITPKKRAICIELVGDRFLRRMVRILVATAFDKAKCADCQPETILNILLAGDRNHGAYPAPPHGLIFIGARFNE</sequence>
<dbReference type="InterPro" id="IPR020095">
    <property type="entry name" value="PsdUridine_synth_TruA_C"/>
</dbReference>
<dbReference type="InterPro" id="IPR020094">
    <property type="entry name" value="TruA/RsuA/RluB/E/F_N"/>
</dbReference>
<evidence type="ECO:0000256" key="3">
    <source>
        <dbReference type="ARBA" id="ARBA00023235"/>
    </source>
</evidence>
<dbReference type="Gene3D" id="3.30.70.580">
    <property type="entry name" value="Pseudouridine synthase I, catalytic domain, N-terminal subdomain"/>
    <property type="match status" value="1"/>
</dbReference>
<dbReference type="InterPro" id="IPR020097">
    <property type="entry name" value="PsdUridine_synth_TruA_a/b_dom"/>
</dbReference>
<protein>
    <recommendedName>
        <fullName evidence="4">tRNA pseudouridine synthase</fullName>
        <ecNumber evidence="4">5.4.99.12</ecNumber>
    </recommendedName>
</protein>
<dbReference type="PANTHER" id="PTHR11142:SF10">
    <property type="entry name" value="TRNA PSEUDOURIDINE SYNTHASE"/>
    <property type="match status" value="1"/>
</dbReference>
<keyword evidence="3 4" id="KW-0413">Isomerase</keyword>
<name>A0ABD3RR15_9STRA</name>
<dbReference type="AlphaFoldDB" id="A0ABD3RR15"/>
<proteinExistence type="inferred from homology"/>
<comment type="caution">
    <text evidence="6">The sequence shown here is derived from an EMBL/GenBank/DDBJ whole genome shotgun (WGS) entry which is preliminary data.</text>
</comment>
<accession>A0ABD3RR15</accession>
<dbReference type="InterPro" id="IPR001406">
    <property type="entry name" value="PsdUridine_synth_TruA"/>
</dbReference>
<dbReference type="PANTHER" id="PTHR11142">
    <property type="entry name" value="PSEUDOURIDYLATE SYNTHASE"/>
    <property type="match status" value="1"/>
</dbReference>
<dbReference type="EMBL" id="JALLPB020000201">
    <property type="protein sequence ID" value="KAL3815387.1"/>
    <property type="molecule type" value="Genomic_DNA"/>
</dbReference>
<evidence type="ECO:0000256" key="1">
    <source>
        <dbReference type="ARBA" id="ARBA00009375"/>
    </source>
</evidence>
<dbReference type="Proteomes" id="UP001530377">
    <property type="component" value="Unassembled WGS sequence"/>
</dbReference>
<dbReference type="GO" id="GO:0008033">
    <property type="term" value="P:tRNA processing"/>
    <property type="evidence" value="ECO:0007669"/>
    <property type="project" value="UniProtKB-KW"/>
</dbReference>
<feature type="domain" description="Pseudouridine synthase I TruA alpha/beta" evidence="5">
    <location>
        <begin position="331"/>
        <end position="399"/>
    </location>
</feature>
<keyword evidence="2 4" id="KW-0819">tRNA processing</keyword>
<dbReference type="InterPro" id="IPR020103">
    <property type="entry name" value="PsdUridine_synth_cat_dom_sf"/>
</dbReference>
<dbReference type="Gene3D" id="3.30.70.660">
    <property type="entry name" value="Pseudouridine synthase I, catalytic domain, C-terminal subdomain"/>
    <property type="match status" value="1"/>
</dbReference>
<evidence type="ECO:0000259" key="5">
    <source>
        <dbReference type="Pfam" id="PF01416"/>
    </source>
</evidence>
<dbReference type="SUPFAM" id="SSF55120">
    <property type="entry name" value="Pseudouridine synthase"/>
    <property type="match status" value="1"/>
</dbReference>
<evidence type="ECO:0000313" key="6">
    <source>
        <dbReference type="EMBL" id="KAL3815387.1"/>
    </source>
</evidence>
<evidence type="ECO:0000256" key="2">
    <source>
        <dbReference type="ARBA" id="ARBA00022694"/>
    </source>
</evidence>
<evidence type="ECO:0000256" key="4">
    <source>
        <dbReference type="RuleBase" id="RU003792"/>
    </source>
</evidence>
<reference evidence="6 7" key="1">
    <citation type="submission" date="2024-10" db="EMBL/GenBank/DDBJ databases">
        <title>Updated reference genomes for cyclostephanoid diatoms.</title>
        <authorList>
            <person name="Roberts W.R."/>
            <person name="Alverson A.J."/>
        </authorList>
    </citation>
    <scope>NUCLEOTIDE SEQUENCE [LARGE SCALE GENOMIC DNA]</scope>
    <source>
        <strain evidence="6 7">AJA228-03</strain>
    </source>
</reference>
<evidence type="ECO:0000313" key="7">
    <source>
        <dbReference type="Proteomes" id="UP001530377"/>
    </source>
</evidence>
<organism evidence="6 7">
    <name type="scientific">Cyclostephanos tholiformis</name>
    <dbReference type="NCBI Taxonomy" id="382380"/>
    <lineage>
        <taxon>Eukaryota</taxon>
        <taxon>Sar</taxon>
        <taxon>Stramenopiles</taxon>
        <taxon>Ochrophyta</taxon>
        <taxon>Bacillariophyta</taxon>
        <taxon>Coscinodiscophyceae</taxon>
        <taxon>Thalassiosirophycidae</taxon>
        <taxon>Stephanodiscales</taxon>
        <taxon>Stephanodiscaceae</taxon>
        <taxon>Cyclostephanos</taxon>
    </lineage>
</organism>